<evidence type="ECO:0000313" key="1">
    <source>
        <dbReference type="EMBL" id="UYD72132.1"/>
    </source>
</evidence>
<dbReference type="Pfam" id="PF11041">
    <property type="entry name" value="Phage_Wedge1"/>
    <property type="match status" value="1"/>
</dbReference>
<accession>A0A9X9JPR6</accession>
<evidence type="ECO:0000313" key="2">
    <source>
        <dbReference type="Proteomes" id="UP001163333"/>
    </source>
</evidence>
<dbReference type="EMBL" id="OP056089">
    <property type="protein sequence ID" value="UYD72132.1"/>
    <property type="molecule type" value="Genomic_DNA"/>
</dbReference>
<dbReference type="RefSeq" id="YP_010845137.1">
    <property type="nucleotide sequence ID" value="NC_079185.1"/>
</dbReference>
<protein>
    <submittedName>
        <fullName evidence="1">DUF2612 domain-containing protein</fullName>
    </submittedName>
</protein>
<keyword evidence="2" id="KW-1185">Reference proteome</keyword>
<sequence length="221" mass="24422">MAGTLPLPSETLHGLLLTQYRDSPNLIKYFTALSDEQEQVQVAIQETISDRYYDVAEGVQLDVIGRIVGCERVLRGIQIAGNFGYYDVDEALGMGKDADESVGGVLRSDDDDEIQDIVLPDVLFRNWIDARIIKNRTVCNVEDVIAFFRLLLDSPTLMVQIQQEAPATARVTLHTRLSLRNVALLKATAQHVKPVGVNMIVEDLNGEIGTDPVRSLSDGNL</sequence>
<name>A0A9X9JPR6_9CAUD</name>
<reference evidence="1" key="1">
    <citation type="submission" date="2022-07" db="EMBL/GenBank/DDBJ databases">
        <authorList>
            <person name="Liu S."/>
        </authorList>
    </citation>
    <scope>NUCLEOTIDE SEQUENCE</scope>
</reference>
<dbReference type="KEGG" id="vg:80832287"/>
<organism evidence="1 2">
    <name type="scientific">Vibrio phage vB_VpaM_VPs20</name>
    <dbReference type="NCBI Taxonomy" id="2978980"/>
    <lineage>
        <taxon>Viruses</taxon>
        <taxon>Duplodnaviria</taxon>
        <taxon>Heunggongvirae</taxon>
        <taxon>Uroviricota</taxon>
        <taxon>Caudoviricetes</taxon>
        <taxon>Chaseviridae</taxon>
        <taxon>Nefertitivirinae</taxon>
        <taxon>Liaoningvirus</taxon>
        <taxon>Liaoningvirus VPs20</taxon>
    </lineage>
</organism>
<dbReference type="GeneID" id="80832287"/>
<dbReference type="Proteomes" id="UP001163333">
    <property type="component" value="Segment"/>
</dbReference>
<dbReference type="InterPro" id="IPR021283">
    <property type="entry name" value="Phage_Wedge1"/>
</dbReference>
<proteinExistence type="predicted"/>